<feature type="transmembrane region" description="Helical" evidence="1">
    <location>
        <begin position="113"/>
        <end position="132"/>
    </location>
</feature>
<protein>
    <submittedName>
        <fullName evidence="2">UDP-phosphate galactose phosphotransferase</fullName>
    </submittedName>
</protein>
<organism evidence="2 3">
    <name type="scientific">Klebsiella michiganensis</name>
    <dbReference type="NCBI Taxonomy" id="1134687"/>
    <lineage>
        <taxon>Bacteria</taxon>
        <taxon>Pseudomonadati</taxon>
        <taxon>Pseudomonadota</taxon>
        <taxon>Gammaproteobacteria</taxon>
        <taxon>Enterobacterales</taxon>
        <taxon>Enterobacteriaceae</taxon>
        <taxon>Klebsiella/Raoultella group</taxon>
        <taxon>Klebsiella</taxon>
    </lineage>
</organism>
<dbReference type="GO" id="GO:0016740">
    <property type="term" value="F:transferase activity"/>
    <property type="evidence" value="ECO:0007669"/>
    <property type="project" value="UniProtKB-KW"/>
</dbReference>
<feature type="transmembrane region" description="Helical" evidence="1">
    <location>
        <begin position="7"/>
        <end position="32"/>
    </location>
</feature>
<gene>
    <name evidence="2" type="ORF">CWN50_24290</name>
</gene>
<name>A0A2J4QEC1_9ENTR</name>
<feature type="transmembrane region" description="Helical" evidence="1">
    <location>
        <begin position="52"/>
        <end position="69"/>
    </location>
</feature>
<dbReference type="AlphaFoldDB" id="A0A2J4QEC1"/>
<evidence type="ECO:0000313" key="3">
    <source>
        <dbReference type="Proteomes" id="UP000234505"/>
    </source>
</evidence>
<keyword evidence="2" id="KW-0808">Transferase</keyword>
<feature type="non-terminal residue" evidence="2">
    <location>
        <position position="283"/>
    </location>
</feature>
<feature type="transmembrane region" description="Helical" evidence="1">
    <location>
        <begin position="90"/>
        <end position="107"/>
    </location>
</feature>
<keyword evidence="1" id="KW-0812">Transmembrane</keyword>
<keyword evidence="1" id="KW-1133">Transmembrane helix</keyword>
<accession>A0A2J4QEC1</accession>
<evidence type="ECO:0000313" key="2">
    <source>
        <dbReference type="EMBL" id="PLL29405.1"/>
    </source>
</evidence>
<comment type="caution">
    <text evidence="2">The sequence shown here is derived from an EMBL/GenBank/DDBJ whole genome shotgun (WGS) entry which is preliminary data.</text>
</comment>
<reference evidence="2 3" key="1">
    <citation type="submission" date="2017-11" db="EMBL/GenBank/DDBJ databases">
        <authorList>
            <person name="Han C.G."/>
        </authorList>
    </citation>
    <scope>NUCLEOTIDE SEQUENCE [LARGE SCALE GENOMIC DNA]</scope>
    <source>
        <strain evidence="2 3">A11</strain>
    </source>
</reference>
<dbReference type="EMBL" id="PIDS01001046">
    <property type="protein sequence ID" value="PLL29405.1"/>
    <property type="molecule type" value="Genomic_DNA"/>
</dbReference>
<dbReference type="Pfam" id="PF13727">
    <property type="entry name" value="CoA_binding_3"/>
    <property type="match status" value="1"/>
</dbReference>
<reference evidence="2 3" key="2">
    <citation type="submission" date="2018-01" db="EMBL/GenBank/DDBJ databases">
        <title>Genomic study of Klebsiella pneumoniae.</title>
        <authorList>
            <person name="Yang Y."/>
            <person name="Bicalho R."/>
        </authorList>
    </citation>
    <scope>NUCLEOTIDE SEQUENCE [LARGE SCALE GENOMIC DNA]</scope>
    <source>
        <strain evidence="2 3">A11</strain>
    </source>
</reference>
<sequence length="283" mass="32515">MTLLGRSFFVSTALALSDFIGFIVSIYLAIAVVSLTSINYETIISSNELDGWIALHWSLAFCCVGWYSIRLRHYFYRKTFWFELKEILRTLVIFAIIEIAVVAFTTWSFSRFLWVLTWGFVLVLVPAMRMLVKRILDSFGLWQRDTWIIGSGVNAHEAYKAISSERNLGLKIIGFIYSDGGISAGDNIDGIPVSLNELKWLDNIGTKTQFIVAVESHQGDMRNAWLRNFMIKGFRYVSVIPTLRGMPLDSTDMSFIFSHEVMIFRVQQNLAKWSSRLIKRVFD</sequence>
<keyword evidence="1" id="KW-0472">Membrane</keyword>
<evidence type="ECO:0000256" key="1">
    <source>
        <dbReference type="SAM" id="Phobius"/>
    </source>
</evidence>
<dbReference type="Proteomes" id="UP000234505">
    <property type="component" value="Unassembled WGS sequence"/>
</dbReference>
<proteinExistence type="predicted"/>